<dbReference type="InterPro" id="IPR036866">
    <property type="entry name" value="RibonucZ/Hydroxyglut_hydro"/>
</dbReference>
<dbReference type="SMART" id="SM00849">
    <property type="entry name" value="Lactamase_B"/>
    <property type="match status" value="1"/>
</dbReference>
<dbReference type="PROSITE" id="PS00201">
    <property type="entry name" value="FLAVODOXIN"/>
    <property type="match status" value="1"/>
</dbReference>
<evidence type="ECO:0000259" key="6">
    <source>
        <dbReference type="PROSITE" id="PS50902"/>
    </source>
</evidence>
<feature type="domain" description="Flavodoxin-like" evidence="6">
    <location>
        <begin position="230"/>
        <end position="368"/>
    </location>
</feature>
<organism evidence="7 8">
    <name type="scientific">Micromonas commoda (strain RCC299 / NOUM17 / CCMP2709)</name>
    <name type="common">Picoplanktonic green alga</name>
    <dbReference type="NCBI Taxonomy" id="296587"/>
    <lineage>
        <taxon>Eukaryota</taxon>
        <taxon>Viridiplantae</taxon>
        <taxon>Chlorophyta</taxon>
        <taxon>Mamiellophyceae</taxon>
        <taxon>Mamiellales</taxon>
        <taxon>Mamiellaceae</taxon>
        <taxon>Micromonas</taxon>
    </lineage>
</organism>
<evidence type="ECO:0000256" key="1">
    <source>
        <dbReference type="ARBA" id="ARBA00001962"/>
    </source>
</evidence>
<comment type="cofactor">
    <cofactor evidence="1">
        <name>Fe cation</name>
        <dbReference type="ChEBI" id="CHEBI:24875"/>
    </cofactor>
</comment>
<evidence type="ECO:0000256" key="5">
    <source>
        <dbReference type="ARBA" id="ARBA00025633"/>
    </source>
</evidence>
<dbReference type="PANTHER" id="PTHR32145">
    <property type="entry name" value="DIFLAVIN FLAVOPROTEIN A 2-RELATED"/>
    <property type="match status" value="1"/>
</dbReference>
<dbReference type="InterPro" id="IPR012349">
    <property type="entry name" value="Split_barrel_FMN-bd"/>
</dbReference>
<dbReference type="AlphaFoldDB" id="C1E5Q7"/>
<dbReference type="KEGG" id="mis:MICPUN_90715"/>
<dbReference type="SUPFAM" id="SSF50475">
    <property type="entry name" value="FMN-binding split barrel"/>
    <property type="match status" value="1"/>
</dbReference>
<dbReference type="InterPro" id="IPR001226">
    <property type="entry name" value="Flavodoxin_CS"/>
</dbReference>
<dbReference type="InterPro" id="IPR008254">
    <property type="entry name" value="Flavodoxin/NO_synth"/>
</dbReference>
<evidence type="ECO:0000313" key="7">
    <source>
        <dbReference type="EMBL" id="ACO63677.1"/>
    </source>
</evidence>
<comment type="similarity">
    <text evidence="2">In the C-terminal section; belongs to the flavodoxin reductase family.</text>
</comment>
<dbReference type="SMART" id="SM00903">
    <property type="entry name" value="Flavin_Reduct"/>
    <property type="match status" value="1"/>
</dbReference>
<dbReference type="OrthoDB" id="432169at2759"/>
<dbReference type="InterPro" id="IPR002563">
    <property type="entry name" value="Flavin_Rdtase-like_dom"/>
</dbReference>
<dbReference type="RefSeq" id="XP_002502419.1">
    <property type="nucleotide sequence ID" value="XM_002502373.1"/>
</dbReference>
<protein>
    <recommendedName>
        <fullName evidence="6">Flavodoxin-like domain-containing protein</fullName>
    </recommendedName>
</protein>
<proteinExistence type="inferred from homology"/>
<dbReference type="PROSITE" id="PS50902">
    <property type="entry name" value="FLAVODOXIN_LIKE"/>
    <property type="match status" value="1"/>
</dbReference>
<evidence type="ECO:0000313" key="8">
    <source>
        <dbReference type="Proteomes" id="UP000002009"/>
    </source>
</evidence>
<dbReference type="EMBL" id="CP001326">
    <property type="protein sequence ID" value="ACO63677.1"/>
    <property type="molecule type" value="Genomic_DNA"/>
</dbReference>
<dbReference type="InterPro" id="IPR045761">
    <property type="entry name" value="ODP_dom"/>
</dbReference>
<reference evidence="7 8" key="1">
    <citation type="journal article" date="2009" name="Science">
        <title>Green evolution and dynamic adaptations revealed by genomes of the marine picoeukaryotes Micromonas.</title>
        <authorList>
            <person name="Worden A.Z."/>
            <person name="Lee J.H."/>
            <person name="Mock T."/>
            <person name="Rouze P."/>
            <person name="Simmons M.P."/>
            <person name="Aerts A.L."/>
            <person name="Allen A.E."/>
            <person name="Cuvelier M.L."/>
            <person name="Derelle E."/>
            <person name="Everett M.V."/>
            <person name="Foulon E."/>
            <person name="Grimwood J."/>
            <person name="Gundlach H."/>
            <person name="Henrissat B."/>
            <person name="Napoli C."/>
            <person name="McDonald S.M."/>
            <person name="Parker M.S."/>
            <person name="Rombauts S."/>
            <person name="Salamov A."/>
            <person name="Von Dassow P."/>
            <person name="Badger J.H."/>
            <person name="Coutinho P.M."/>
            <person name="Demir E."/>
            <person name="Dubchak I."/>
            <person name="Gentemann C."/>
            <person name="Eikrem W."/>
            <person name="Gready J.E."/>
            <person name="John U."/>
            <person name="Lanier W."/>
            <person name="Lindquist E.A."/>
            <person name="Lucas S."/>
            <person name="Mayer K.F."/>
            <person name="Moreau H."/>
            <person name="Not F."/>
            <person name="Otillar R."/>
            <person name="Panaud O."/>
            <person name="Pangilinan J."/>
            <person name="Paulsen I."/>
            <person name="Piegu B."/>
            <person name="Poliakov A."/>
            <person name="Robbens S."/>
            <person name="Schmutz J."/>
            <person name="Toulza E."/>
            <person name="Wyss T."/>
            <person name="Zelensky A."/>
            <person name="Zhou K."/>
            <person name="Armbrust E.V."/>
            <person name="Bhattacharya D."/>
            <person name="Goodenough U.W."/>
            <person name="Van de Peer Y."/>
            <person name="Grigoriev I.V."/>
        </authorList>
    </citation>
    <scope>NUCLEOTIDE SEQUENCE [LARGE SCALE GENOMIC DNA]</scope>
    <source>
        <strain evidence="8">RCC299 / NOUM17</strain>
    </source>
</reference>
<dbReference type="InterPro" id="IPR029039">
    <property type="entry name" value="Flavoprotein-like_sf"/>
</dbReference>
<keyword evidence="3" id="KW-0813">Transport</keyword>
<dbReference type="Pfam" id="PF00258">
    <property type="entry name" value="Flavodoxin_1"/>
    <property type="match status" value="1"/>
</dbReference>
<dbReference type="GO" id="GO:0010181">
    <property type="term" value="F:FMN binding"/>
    <property type="evidence" value="ECO:0007669"/>
    <property type="project" value="InterPro"/>
</dbReference>
<accession>C1E5Q7</accession>
<comment type="function">
    <text evidence="5">Mediates electron transfer from NADH to oxygen, reducing it to water. This modular protein has 3 redox cofactors, in other organisms the same activity requires 2 or 3 proteins.</text>
</comment>
<keyword evidence="8" id="KW-1185">Reference proteome</keyword>
<dbReference type="Pfam" id="PF01613">
    <property type="entry name" value="Flavin_Reduct"/>
    <property type="match status" value="1"/>
</dbReference>
<keyword evidence="4" id="KW-0249">Electron transport</keyword>
<dbReference type="Proteomes" id="UP000002009">
    <property type="component" value="Chromosome 5"/>
</dbReference>
<evidence type="ECO:0000256" key="4">
    <source>
        <dbReference type="ARBA" id="ARBA00022982"/>
    </source>
</evidence>
<dbReference type="GO" id="GO:0009055">
    <property type="term" value="F:electron transfer activity"/>
    <property type="evidence" value="ECO:0007669"/>
    <property type="project" value="InterPro"/>
</dbReference>
<dbReference type="GeneID" id="8243324"/>
<dbReference type="Gene3D" id="3.40.50.360">
    <property type="match status" value="1"/>
</dbReference>
<dbReference type="Gene3D" id="2.30.110.10">
    <property type="entry name" value="Electron Transport, Fmn-binding Protein, Chain A"/>
    <property type="match status" value="1"/>
</dbReference>
<dbReference type="eggNOG" id="ENOG502QVQT">
    <property type="taxonomic scope" value="Eukaryota"/>
</dbReference>
<dbReference type="InterPro" id="IPR051285">
    <property type="entry name" value="NADH_oxidoreductase_modular"/>
</dbReference>
<evidence type="ECO:0000256" key="2">
    <source>
        <dbReference type="ARBA" id="ARBA00006098"/>
    </source>
</evidence>
<gene>
    <name evidence="7" type="ORF">MICPUN_90715</name>
</gene>
<dbReference type="OMA" id="HWVVYAT"/>
<dbReference type="InterPro" id="IPR001279">
    <property type="entry name" value="Metallo-B-lactamas"/>
</dbReference>
<sequence>MQRGSTDNSYIVKGADKTALLDLPDKSFASVFAGAIDCGAVDYIVLGHLSPKRVDALATVLDARPADAPAVEVWCSNPAAQGLRARLRTIKTGEELPLGGARRLKFTTAPTPRWPDTVATFDPQSGILFTSKLFSAHVATKTTGADEDATDVGLGFDEFGGDWRYFFDCMLAPMARPAARALTTLAPYPAKMSAIAPLHGPVVRSARNELVREYREWVAAQVKSADDFSVAVIYASAYGNTSAMAQAIARGITKAGVAVEMLNCELSTNEEIEALIKKTDGFCIGAPTLGGHMPTPVSNALGVIVKESTREFPAGVFGSFGWSGEAVDLMEARLKDGGFDFAFSPIRCKFKPTQETLQICEESGTDLAQSVKKIRRKKQSDKTKQVSAGSSFGQSDTAAAVGRIVGSLCAVTAKKDDAQSAMLASWVSQASFNPPALTVAVAKERAVESFLLKGSNFNLNVLQAGNEKDTMKALLKPFQPGENRFGDMEVEISERNGCAIVTEALSYLECEVTERMECGDHWVVLATVREGKLLKEEGLTAIHHRKTGTSY</sequence>
<dbReference type="Pfam" id="PF19583">
    <property type="entry name" value="ODP"/>
    <property type="match status" value="1"/>
</dbReference>
<dbReference type="SUPFAM" id="SSF52218">
    <property type="entry name" value="Flavoproteins"/>
    <property type="match status" value="1"/>
</dbReference>
<dbReference type="Gene3D" id="3.60.15.10">
    <property type="entry name" value="Ribonuclease Z/Hydroxyacylglutathione hydrolase-like"/>
    <property type="match status" value="1"/>
</dbReference>
<dbReference type="STRING" id="296587.C1E5Q7"/>
<dbReference type="SUPFAM" id="SSF56281">
    <property type="entry name" value="Metallo-hydrolase/oxidoreductase"/>
    <property type="match status" value="1"/>
</dbReference>
<name>C1E5Q7_MICCC</name>
<dbReference type="PANTHER" id="PTHR32145:SF31">
    <property type="entry name" value="FLAVIN REDUCTASE-LIKE FMN-BINDING PROTEIN"/>
    <property type="match status" value="1"/>
</dbReference>
<evidence type="ECO:0000256" key="3">
    <source>
        <dbReference type="ARBA" id="ARBA00022448"/>
    </source>
</evidence>
<dbReference type="InParanoid" id="C1E5Q7"/>